<evidence type="ECO:0000256" key="1">
    <source>
        <dbReference type="SAM" id="MobiDB-lite"/>
    </source>
</evidence>
<proteinExistence type="predicted"/>
<feature type="region of interest" description="Disordered" evidence="1">
    <location>
        <begin position="94"/>
        <end position="119"/>
    </location>
</feature>
<reference evidence="2" key="1">
    <citation type="submission" date="2021-06" db="EMBL/GenBank/DDBJ databases">
        <title>Parelaphostrongylus tenuis whole genome reference sequence.</title>
        <authorList>
            <person name="Garwood T.J."/>
            <person name="Larsen P.A."/>
            <person name="Fountain-Jones N.M."/>
            <person name="Garbe J.R."/>
            <person name="Macchietto M.G."/>
            <person name="Kania S.A."/>
            <person name="Gerhold R.W."/>
            <person name="Richards J.E."/>
            <person name="Wolf T.M."/>
        </authorList>
    </citation>
    <scope>NUCLEOTIDE SEQUENCE</scope>
    <source>
        <strain evidence="2">MNPRO001-30</strain>
        <tissue evidence="2">Meninges</tissue>
    </source>
</reference>
<accession>A0AAD5R728</accession>
<evidence type="ECO:0000313" key="3">
    <source>
        <dbReference type="Proteomes" id="UP001196413"/>
    </source>
</evidence>
<organism evidence="2 3">
    <name type="scientific">Parelaphostrongylus tenuis</name>
    <name type="common">Meningeal worm</name>
    <dbReference type="NCBI Taxonomy" id="148309"/>
    <lineage>
        <taxon>Eukaryota</taxon>
        <taxon>Metazoa</taxon>
        <taxon>Ecdysozoa</taxon>
        <taxon>Nematoda</taxon>
        <taxon>Chromadorea</taxon>
        <taxon>Rhabditida</taxon>
        <taxon>Rhabditina</taxon>
        <taxon>Rhabditomorpha</taxon>
        <taxon>Strongyloidea</taxon>
        <taxon>Metastrongylidae</taxon>
        <taxon>Parelaphostrongylus</taxon>
    </lineage>
</organism>
<protein>
    <submittedName>
        <fullName evidence="2">Uncharacterized protein</fullName>
    </submittedName>
</protein>
<comment type="caution">
    <text evidence="2">The sequence shown here is derived from an EMBL/GenBank/DDBJ whole genome shotgun (WGS) entry which is preliminary data.</text>
</comment>
<feature type="compositionally biased region" description="Basic and acidic residues" evidence="1">
    <location>
        <begin position="1"/>
        <end position="22"/>
    </location>
</feature>
<evidence type="ECO:0000313" key="2">
    <source>
        <dbReference type="EMBL" id="KAJ1370794.1"/>
    </source>
</evidence>
<dbReference type="AlphaFoldDB" id="A0AAD5R728"/>
<feature type="compositionally biased region" description="Basic and acidic residues" evidence="1">
    <location>
        <begin position="94"/>
        <end position="103"/>
    </location>
</feature>
<gene>
    <name evidence="2" type="ORF">KIN20_032597</name>
</gene>
<dbReference type="EMBL" id="JAHQIW010006862">
    <property type="protein sequence ID" value="KAJ1370794.1"/>
    <property type="molecule type" value="Genomic_DNA"/>
</dbReference>
<feature type="region of interest" description="Disordered" evidence="1">
    <location>
        <begin position="1"/>
        <end position="48"/>
    </location>
</feature>
<sequence>MMRTEELREIAHTVGADSRRGSTLDYETQSSDDLDVRKKAADHGQTNETVNELITVRLMKSKTDRQRNNQSSQMKDMAMKHLLCRQTEKRVSDVSEFHDESAAQHDALSQSHQTPKKGKRLLRFFFTEKKNLTRRRQQKHYITTTKQS</sequence>
<keyword evidence="3" id="KW-1185">Reference proteome</keyword>
<name>A0AAD5R728_PARTN</name>
<dbReference type="Proteomes" id="UP001196413">
    <property type="component" value="Unassembled WGS sequence"/>
</dbReference>